<evidence type="ECO:0008006" key="3">
    <source>
        <dbReference type="Google" id="ProtNLM"/>
    </source>
</evidence>
<dbReference type="PANTHER" id="PTHR43861">
    <property type="entry name" value="TRANS-ACONITATE 2-METHYLTRANSFERASE-RELATED"/>
    <property type="match status" value="1"/>
</dbReference>
<dbReference type="RefSeq" id="WP_088874357.1">
    <property type="nucleotide sequence ID" value="NZ_CP022112.1"/>
</dbReference>
<dbReference type="Gene3D" id="3.40.50.150">
    <property type="entry name" value="Vaccinia Virus protein VP39"/>
    <property type="match status" value="1"/>
</dbReference>
<reference evidence="1 2" key="1">
    <citation type="submission" date="2017-06" db="EMBL/GenBank/DDBJ databases">
        <title>Complete genome sequence of Nitrospirillum amazonense strain CBAmC, an endophytic nitrogen-fixing and plant growth-promoting bacterium, isolated from sugarcane.</title>
        <authorList>
            <person name="Schwab S."/>
            <person name="dos Santos Teixeira K.R."/>
            <person name="Simoes Araujo J.L."/>
            <person name="Soares Vidal M."/>
            <person name="Borges de Freitas H.R."/>
            <person name="Rivello Crivelaro A.L."/>
            <person name="Bueno de Camargo Nunes A."/>
            <person name="dos Santos C.M."/>
            <person name="Palmeira da Silva Rosa D."/>
            <person name="da Silva Padilha D."/>
            <person name="da Silva E."/>
            <person name="Araujo Terra L."/>
            <person name="Soares Mendes V."/>
            <person name="Farinelli L."/>
            <person name="Magalhaes Cruz L."/>
            <person name="Baldani J.I."/>
        </authorList>
    </citation>
    <scope>NUCLEOTIDE SEQUENCE [LARGE SCALE GENOMIC DNA]</scope>
    <source>
        <strain evidence="1 2">CBAmC</strain>
    </source>
</reference>
<evidence type="ECO:0000313" key="2">
    <source>
        <dbReference type="Proteomes" id="UP000197153"/>
    </source>
</evidence>
<protein>
    <recommendedName>
        <fullName evidence="3">Methyltransferase type 12</fullName>
    </recommendedName>
</protein>
<dbReference type="Pfam" id="PF13489">
    <property type="entry name" value="Methyltransf_23"/>
    <property type="match status" value="1"/>
</dbReference>
<dbReference type="PANTHER" id="PTHR43861:SF6">
    <property type="entry name" value="METHYLTRANSFERASE TYPE 11"/>
    <property type="match status" value="1"/>
</dbReference>
<proteinExistence type="predicted"/>
<dbReference type="SUPFAM" id="SSF53335">
    <property type="entry name" value="S-adenosyl-L-methionine-dependent methyltransferases"/>
    <property type="match status" value="1"/>
</dbReference>
<dbReference type="Proteomes" id="UP000197153">
    <property type="component" value="Chromosome 3"/>
</dbReference>
<dbReference type="EMBL" id="CP022112">
    <property type="protein sequence ID" value="ASG23893.1"/>
    <property type="molecule type" value="Genomic_DNA"/>
</dbReference>
<organism evidence="1 2">
    <name type="scientific">Nitrospirillum viridazoti CBAmc</name>
    <dbReference type="NCBI Taxonomy" id="1441467"/>
    <lineage>
        <taxon>Bacteria</taxon>
        <taxon>Pseudomonadati</taxon>
        <taxon>Pseudomonadota</taxon>
        <taxon>Alphaproteobacteria</taxon>
        <taxon>Rhodospirillales</taxon>
        <taxon>Azospirillaceae</taxon>
        <taxon>Nitrospirillum</taxon>
        <taxon>Nitrospirillum viridazoti</taxon>
    </lineage>
</organism>
<dbReference type="KEGG" id="nao:Y958_23335"/>
<sequence length="602" mass="66085">MDIRWPSADAPTIAAPCPVCGDAGPHAPTLTVPWGGPHDPDWVLLCCRRCTVRFSTDRTVGDYSHDTGIFIAATDLYLEMGAGLDVMLEPMGWLKPGEGRLLDIGANIGFISDYVEVALGWKAKGYDPSRASELGRQWLGLDIIPDYFTEDTPLPVTYDVVAAFELLEHVPNPVPLLKTLSRGLNDTGILVLTTPDGGVLKPETPASMMWPIISPGSHMTLFTVASMETALRAAGFTHVSVAPVAGILRIHASRVPLPAGVRDGCDRALLREYLRRRLTPERLPKYDRLENGFRYRLFKELVNFGFPEEAQEVFKRMVEQVRARFGIDLDDPESLVVPPNPVDLEEFTRREPGNLMTSLHFKSILVNNADNDAARSACYAAAAVLAGVTLRRVLQRLSMDNGEAGTAIPAALRLALQNLAVQGADIRPLLTLVEATDSTTGFMLTPTDRDALRADLKATLATLGMRQAETLDQPVAVLPGDDCVTRLINLARPAAYQAARQTAIDTIGSNRKPAKVLALLDQAVNDPLLRDWPDTVTLCAKVALIRLVRLRAHRLAARVYERWGDPSWHEDAPVAAALALMAESRYPLPIRLYRRLRQRLAA</sequence>
<dbReference type="InterPro" id="IPR029063">
    <property type="entry name" value="SAM-dependent_MTases_sf"/>
</dbReference>
<name>A0A248JYT5_9PROT</name>
<dbReference type="AlphaFoldDB" id="A0A248JYT5"/>
<keyword evidence="2" id="KW-1185">Reference proteome</keyword>
<accession>A0A248JYT5</accession>
<evidence type="ECO:0000313" key="1">
    <source>
        <dbReference type="EMBL" id="ASG23893.1"/>
    </source>
</evidence>
<gene>
    <name evidence="1" type="ORF">Y958_23335</name>
</gene>